<keyword evidence="8" id="KW-1185">Reference proteome</keyword>
<evidence type="ECO:0000259" key="4">
    <source>
        <dbReference type="PROSITE" id="PS50829"/>
    </source>
</evidence>
<feature type="domain" description="DM2" evidence="6">
    <location>
        <begin position="281"/>
        <end position="366"/>
    </location>
</feature>
<evidence type="ECO:0000256" key="1">
    <source>
        <dbReference type="ARBA" id="ARBA00022723"/>
    </source>
</evidence>
<dbReference type="InterPro" id="IPR003121">
    <property type="entry name" value="SWIB_MDM2_domain"/>
</dbReference>
<dbReference type="SUPFAM" id="SSF159042">
    <property type="entry name" value="Plus3-like"/>
    <property type="match status" value="1"/>
</dbReference>
<dbReference type="Gene3D" id="3.30.1490.40">
    <property type="match status" value="1"/>
</dbReference>
<dbReference type="PROSITE" id="PS50829">
    <property type="entry name" value="GYF"/>
    <property type="match status" value="1"/>
</dbReference>
<dbReference type="AlphaFoldDB" id="A0AAP0BG36"/>
<sequence>MEPPHHSSEPHGERGVGVFTSAKTPTTYDKEAELSSSVFFPDLESGKSISFNLLGLGALHKGASMTKRRKSVNKDELSEDYCFVCKDGGEIRVCDFKACLKSYHPLCLKKDHSFLESDERWTCGWHSCYNCQKNSTFKCFCCPYSSCRACIGGSELVQVKGTKGFCNNCLRLAKLIEENVDVNSDGEVVDFDDTDTYEFLFKDYWEIVKEKEGLTLANLQAANDLLKRGGKLKNLSDSDENFEDQVELSDGDCGDEAFPPKNFTRKQGRMKMVKEKFKSKKMTYVGWASKELSEFLISLGRDTRLPLGQHDVFEIVKEYIQSNNFLRHDKKKKQQVLCDARLLSLFRRKKVSFFKIYSLLEKHLAENNDSDNESFILEEDDDYDANSAKKQKMYKSPSKHQTEIEQQPKKCYAAINEANINLIYLKRSLILELMKEAKTFEKKVVGCFVRRECDPKDFYWKNSYGHHPPKIYQLNQITGVKKVPEQYKIGDMNTNIILCVSNYWRDVQISMLSDDNIEEEECEELRQLVKKGLLKRPVVDELKEKIKTIHEDMVNHSVKKELLKLEKQIARANEKGWRKELFDCIERRKLLNKPQEIMRLMKVLPDVAMDMEVEIVEGDEGCFSKANVDTVVIEIDYEEDADHKGLSNPVSRSEEKIWNYKDPSGNVQGPFSLSALRYWKEQGFFDEDFTIWRTQFLEDAIPLTIALIRN</sequence>
<accession>A0AAP0BG36</accession>
<dbReference type="InterPro" id="IPR055198">
    <property type="entry name" value="NSD_PHD"/>
</dbReference>
<keyword evidence="3" id="KW-0862">Zinc</keyword>
<dbReference type="EMBL" id="JBBWWQ010000009">
    <property type="protein sequence ID" value="KAK8938387.1"/>
    <property type="molecule type" value="Genomic_DNA"/>
</dbReference>
<dbReference type="InterPro" id="IPR001965">
    <property type="entry name" value="Znf_PHD"/>
</dbReference>
<keyword evidence="2" id="KW-0863">Zinc-finger</keyword>
<gene>
    <name evidence="7" type="ORF">KSP39_PZI011534</name>
</gene>
<dbReference type="InterPro" id="IPR058668">
    <property type="entry name" value="NERD_dom"/>
</dbReference>
<dbReference type="Gene3D" id="3.30.40.10">
    <property type="entry name" value="Zinc/RING finger domain, C3HC4 (zinc finger)"/>
    <property type="match status" value="1"/>
</dbReference>
<evidence type="ECO:0000256" key="3">
    <source>
        <dbReference type="ARBA" id="ARBA00022833"/>
    </source>
</evidence>
<dbReference type="InterPro" id="IPR004343">
    <property type="entry name" value="Plus-3_dom"/>
</dbReference>
<dbReference type="PANTHER" id="PTHR46851:SF11">
    <property type="entry name" value="GYF DOMAIN-CONTAINING PROTEIN"/>
    <property type="match status" value="1"/>
</dbReference>
<dbReference type="InterPro" id="IPR035445">
    <property type="entry name" value="GYF-like_dom_sf"/>
</dbReference>
<comment type="caution">
    <text evidence="7">The sequence shown here is derived from an EMBL/GenBank/DDBJ whole genome shotgun (WGS) entry which is preliminary data.</text>
</comment>
<feature type="domain" description="Plus3" evidence="5">
    <location>
        <begin position="414"/>
        <end position="554"/>
    </location>
</feature>
<dbReference type="InterPro" id="IPR036885">
    <property type="entry name" value="SWIB_MDM2_dom_sf"/>
</dbReference>
<dbReference type="PANTHER" id="PTHR46851">
    <property type="entry name" value="OS01G0884500 PROTEIN"/>
    <property type="match status" value="1"/>
</dbReference>
<evidence type="ECO:0000259" key="5">
    <source>
        <dbReference type="PROSITE" id="PS51360"/>
    </source>
</evidence>
<feature type="domain" description="GYF" evidence="4">
    <location>
        <begin position="655"/>
        <end position="710"/>
    </location>
</feature>
<dbReference type="PROSITE" id="PS51925">
    <property type="entry name" value="SWIB_MDM2"/>
    <property type="match status" value="1"/>
</dbReference>
<dbReference type="SUPFAM" id="SSF55277">
    <property type="entry name" value="GYF domain"/>
    <property type="match status" value="1"/>
</dbReference>
<dbReference type="GO" id="GO:0008270">
    <property type="term" value="F:zinc ion binding"/>
    <property type="evidence" value="ECO:0007669"/>
    <property type="project" value="UniProtKB-KW"/>
</dbReference>
<dbReference type="Gene3D" id="3.90.70.200">
    <property type="entry name" value="Plus-3 domain"/>
    <property type="match status" value="1"/>
</dbReference>
<dbReference type="CDD" id="cd10567">
    <property type="entry name" value="SWIB-MDM2_like"/>
    <property type="match status" value="1"/>
</dbReference>
<dbReference type="InterPro" id="IPR013083">
    <property type="entry name" value="Znf_RING/FYVE/PHD"/>
</dbReference>
<dbReference type="Pfam" id="PF03126">
    <property type="entry name" value="Plus-3"/>
    <property type="match status" value="1"/>
</dbReference>
<dbReference type="Gene3D" id="1.10.245.10">
    <property type="entry name" value="SWIB/MDM2 domain"/>
    <property type="match status" value="1"/>
</dbReference>
<evidence type="ECO:0000313" key="8">
    <source>
        <dbReference type="Proteomes" id="UP001418222"/>
    </source>
</evidence>
<dbReference type="Pfam" id="PF25980">
    <property type="entry name" value="NERD_plant"/>
    <property type="match status" value="1"/>
</dbReference>
<dbReference type="CDD" id="cd15568">
    <property type="entry name" value="PHD5_NSD"/>
    <property type="match status" value="1"/>
</dbReference>
<dbReference type="GO" id="GO:0003677">
    <property type="term" value="F:DNA binding"/>
    <property type="evidence" value="ECO:0007669"/>
    <property type="project" value="InterPro"/>
</dbReference>
<evidence type="ECO:0000313" key="7">
    <source>
        <dbReference type="EMBL" id="KAK8938387.1"/>
    </source>
</evidence>
<protein>
    <submittedName>
        <fullName evidence="7">Uncharacterized protein</fullName>
    </submittedName>
</protein>
<organism evidence="7 8">
    <name type="scientific">Platanthera zijinensis</name>
    <dbReference type="NCBI Taxonomy" id="2320716"/>
    <lineage>
        <taxon>Eukaryota</taxon>
        <taxon>Viridiplantae</taxon>
        <taxon>Streptophyta</taxon>
        <taxon>Embryophyta</taxon>
        <taxon>Tracheophyta</taxon>
        <taxon>Spermatophyta</taxon>
        <taxon>Magnoliopsida</taxon>
        <taxon>Liliopsida</taxon>
        <taxon>Asparagales</taxon>
        <taxon>Orchidaceae</taxon>
        <taxon>Orchidoideae</taxon>
        <taxon>Orchideae</taxon>
        <taxon>Orchidinae</taxon>
        <taxon>Platanthera</taxon>
    </lineage>
</organism>
<dbReference type="Pfam" id="PF22908">
    <property type="entry name" value="PHD_NSD"/>
    <property type="match status" value="1"/>
</dbReference>
<proteinExistence type="predicted"/>
<dbReference type="SMART" id="SM00719">
    <property type="entry name" value="Plus3"/>
    <property type="match status" value="1"/>
</dbReference>
<dbReference type="SUPFAM" id="SSF57903">
    <property type="entry name" value="FYVE/PHD zinc finger"/>
    <property type="match status" value="1"/>
</dbReference>
<name>A0AAP0BG36_9ASPA</name>
<dbReference type="InterPro" id="IPR045894">
    <property type="entry name" value="At5g08430-like"/>
</dbReference>
<dbReference type="PROSITE" id="PS51360">
    <property type="entry name" value="PLUS3"/>
    <property type="match status" value="1"/>
</dbReference>
<dbReference type="Pfam" id="PF02213">
    <property type="entry name" value="GYF"/>
    <property type="match status" value="1"/>
</dbReference>
<dbReference type="SUPFAM" id="SSF47592">
    <property type="entry name" value="SWIB/MDM2 domain"/>
    <property type="match status" value="1"/>
</dbReference>
<dbReference type="InterPro" id="IPR011011">
    <property type="entry name" value="Znf_FYVE_PHD"/>
</dbReference>
<dbReference type="SMART" id="SM00444">
    <property type="entry name" value="GYF"/>
    <property type="match status" value="1"/>
</dbReference>
<evidence type="ECO:0000259" key="6">
    <source>
        <dbReference type="PROSITE" id="PS51925"/>
    </source>
</evidence>
<keyword evidence="1" id="KW-0479">Metal-binding</keyword>
<dbReference type="SMART" id="SM00249">
    <property type="entry name" value="PHD"/>
    <property type="match status" value="1"/>
</dbReference>
<dbReference type="InterPro" id="IPR036128">
    <property type="entry name" value="Plus3-like_sf"/>
</dbReference>
<dbReference type="Pfam" id="PF02201">
    <property type="entry name" value="SWIB"/>
    <property type="match status" value="1"/>
</dbReference>
<evidence type="ECO:0000256" key="2">
    <source>
        <dbReference type="ARBA" id="ARBA00022771"/>
    </source>
</evidence>
<dbReference type="Proteomes" id="UP001418222">
    <property type="component" value="Unassembled WGS sequence"/>
</dbReference>
<dbReference type="InterPro" id="IPR003169">
    <property type="entry name" value="GYF"/>
</dbReference>
<reference evidence="7 8" key="1">
    <citation type="journal article" date="2022" name="Nat. Plants">
        <title>Genomes of leafy and leafless Platanthera orchids illuminate the evolution of mycoheterotrophy.</title>
        <authorList>
            <person name="Li M.H."/>
            <person name="Liu K.W."/>
            <person name="Li Z."/>
            <person name="Lu H.C."/>
            <person name="Ye Q.L."/>
            <person name="Zhang D."/>
            <person name="Wang J.Y."/>
            <person name="Li Y.F."/>
            <person name="Zhong Z.M."/>
            <person name="Liu X."/>
            <person name="Yu X."/>
            <person name="Liu D.K."/>
            <person name="Tu X.D."/>
            <person name="Liu B."/>
            <person name="Hao Y."/>
            <person name="Liao X.Y."/>
            <person name="Jiang Y.T."/>
            <person name="Sun W.H."/>
            <person name="Chen J."/>
            <person name="Chen Y.Q."/>
            <person name="Ai Y."/>
            <person name="Zhai J.W."/>
            <person name="Wu S.S."/>
            <person name="Zhou Z."/>
            <person name="Hsiao Y.Y."/>
            <person name="Wu W.L."/>
            <person name="Chen Y.Y."/>
            <person name="Lin Y.F."/>
            <person name="Hsu J.L."/>
            <person name="Li C.Y."/>
            <person name="Wang Z.W."/>
            <person name="Zhao X."/>
            <person name="Zhong W.Y."/>
            <person name="Ma X.K."/>
            <person name="Ma L."/>
            <person name="Huang J."/>
            <person name="Chen G.Z."/>
            <person name="Huang M.Z."/>
            <person name="Huang L."/>
            <person name="Peng D.H."/>
            <person name="Luo Y.B."/>
            <person name="Zou S.Q."/>
            <person name="Chen S.P."/>
            <person name="Lan S."/>
            <person name="Tsai W.C."/>
            <person name="Van de Peer Y."/>
            <person name="Liu Z.J."/>
        </authorList>
    </citation>
    <scope>NUCLEOTIDE SEQUENCE [LARGE SCALE GENOMIC DNA]</scope>
    <source>
        <strain evidence="7">Lor287</strain>
    </source>
</reference>